<feature type="region of interest" description="Disordered" evidence="7">
    <location>
        <begin position="284"/>
        <end position="388"/>
    </location>
</feature>
<dbReference type="GO" id="GO:0030182">
    <property type="term" value="P:neuron differentiation"/>
    <property type="evidence" value="ECO:0007669"/>
    <property type="project" value="TreeGrafter"/>
</dbReference>
<evidence type="ECO:0000313" key="10">
    <source>
        <dbReference type="Proteomes" id="UP000311919"/>
    </source>
</evidence>
<comment type="subcellular location">
    <subcellularLocation>
        <location evidence="1 6">Nucleus</location>
    </subcellularLocation>
</comment>
<dbReference type="AlphaFoldDB" id="A0A4Z2DCR7"/>
<dbReference type="SMART" id="SM00389">
    <property type="entry name" value="HOX"/>
    <property type="match status" value="1"/>
</dbReference>
<evidence type="ECO:0000256" key="3">
    <source>
        <dbReference type="ARBA" id="ARBA00023125"/>
    </source>
</evidence>
<gene>
    <name evidence="9" type="ORF">EWB00_002272</name>
</gene>
<dbReference type="PROSITE" id="PS00027">
    <property type="entry name" value="HOMEOBOX_1"/>
    <property type="match status" value="1"/>
</dbReference>
<dbReference type="InterPro" id="IPR008422">
    <property type="entry name" value="KN_HD"/>
</dbReference>
<feature type="compositionally biased region" description="Polar residues" evidence="7">
    <location>
        <begin position="113"/>
        <end position="122"/>
    </location>
</feature>
<feature type="region of interest" description="Disordered" evidence="7">
    <location>
        <begin position="781"/>
        <end position="804"/>
    </location>
</feature>
<keyword evidence="4 6" id="KW-0371">Homeobox</keyword>
<evidence type="ECO:0000256" key="5">
    <source>
        <dbReference type="ARBA" id="ARBA00023242"/>
    </source>
</evidence>
<dbReference type="GO" id="GO:0005634">
    <property type="term" value="C:nucleus"/>
    <property type="evidence" value="ECO:0007669"/>
    <property type="project" value="UniProtKB-SubCell"/>
</dbReference>
<feature type="compositionally biased region" description="Low complexity" evidence="7">
    <location>
        <begin position="81"/>
        <end position="112"/>
    </location>
</feature>
<comment type="caution">
    <text evidence="9">The sequence shown here is derived from an EMBL/GenBank/DDBJ whole genome shotgun (WGS) entry which is preliminary data.</text>
</comment>
<organism evidence="9 10">
    <name type="scientific">Schistosoma japonicum</name>
    <name type="common">Blood fluke</name>
    <dbReference type="NCBI Taxonomy" id="6182"/>
    <lineage>
        <taxon>Eukaryota</taxon>
        <taxon>Metazoa</taxon>
        <taxon>Spiralia</taxon>
        <taxon>Lophotrochozoa</taxon>
        <taxon>Platyhelminthes</taxon>
        <taxon>Trematoda</taxon>
        <taxon>Digenea</taxon>
        <taxon>Strigeidida</taxon>
        <taxon>Schistosomatoidea</taxon>
        <taxon>Schistosomatidae</taxon>
        <taxon>Schistosoma</taxon>
    </lineage>
</organism>
<evidence type="ECO:0000256" key="2">
    <source>
        <dbReference type="ARBA" id="ARBA00008446"/>
    </source>
</evidence>
<evidence type="ECO:0000256" key="1">
    <source>
        <dbReference type="ARBA" id="ARBA00004123"/>
    </source>
</evidence>
<proteinExistence type="inferred from homology"/>
<feature type="domain" description="Homeobox" evidence="8">
    <location>
        <begin position="219"/>
        <end position="282"/>
    </location>
</feature>
<sequence length="923" mass="104801">MNQYQSSYQSNDLQQHTSCQSTSPLHNYFTSFPFNRLPCYPDYMNMNLKVPEQFNVNHEHEMLHHSMMNRQTVGEYIQKSNMNTSSSSNSSNDNLTSTTTINNNNNSNSINNAHRNSPHININNNTVTTEQLLNSRHNIDPSFHSSILTTINESNTPVTFPPSMTNLPLNHTNPLTMSSYTRDLNDCGDNLSKLNHLNWTPTNTASHPYRGQSGYSSEFVNTTRRRNATKESTTTLKAWLHEHIKNPYPTKGEKIMLAIITKMTLTQVSTWFANARRRLKKENKMTWTPKHRGEEQNDDDDDDDDDNGDDDGDEDNEENVGNTNEEQRSGICRESNNEGCYEDDENGNSDDDGDNDDDDDADAMSGSEEDLNINKLPSNQSRNHSTLKNHDYYQSFSLDKNTKMNKFTIKSNSIRPPFNKDQLYPDNGLIHTKKSGKAYTYPHISSYSTSNTSFMNQIPPNFNVSFDFLLNDQYDKINSTLNQLNTFNKVHGIPLQQQQQQQQHHHQQQQLNHSIENHLNEYCDKNDKKKFISSMNNDVIEFTSSERNQPSIISHSNWTDIMSKSLSTNKYDSMSIGSNSSHNVSFPQYIHDNLQISPYFYGIETSNKAYSINNPGSISNPINSITTINMKSNHLSGDTSLLLSPSTLSSSCSPSSCSPSSLSLITTTATTTTTTTTITSTVTTTTNSLYSNLYNLPNSMQLLTSTSIPLNHQHNHHSQIINNHERLSLVDILNPKELFTSKIHCDNDRHERITTSNLLTSNDLFTDTLNKINTINYPRSNELTTEANPPPPPHHHHNRHHNTTSTINSFWSSQLKQLTHSNENILEMNLDPIECNNVNIPFLQSITSSLSTSCITTEANTSLINTTDNHHNNIDSRQCIQNDDIPRSALCSNERLHHTYGIETNHNSFYQPIYNSVNTMPTR</sequence>
<feature type="compositionally biased region" description="Polar residues" evidence="7">
    <location>
        <begin position="375"/>
        <end position="388"/>
    </location>
</feature>
<dbReference type="STRING" id="6182.A0A4Z2DCR7"/>
<dbReference type="SUPFAM" id="SSF46689">
    <property type="entry name" value="Homeodomain-like"/>
    <property type="match status" value="1"/>
</dbReference>
<dbReference type="PANTHER" id="PTHR11211:SF40">
    <property type="entry name" value="MIRROR, ISOFORM C"/>
    <property type="match status" value="1"/>
</dbReference>
<dbReference type="GO" id="GO:0000981">
    <property type="term" value="F:DNA-binding transcription factor activity, RNA polymerase II-specific"/>
    <property type="evidence" value="ECO:0007669"/>
    <property type="project" value="InterPro"/>
</dbReference>
<evidence type="ECO:0000256" key="7">
    <source>
        <dbReference type="SAM" id="MobiDB-lite"/>
    </source>
</evidence>
<keyword evidence="10" id="KW-1185">Reference proteome</keyword>
<dbReference type="Gene3D" id="1.10.10.60">
    <property type="entry name" value="Homeodomain-like"/>
    <property type="match status" value="1"/>
</dbReference>
<dbReference type="InterPro" id="IPR001356">
    <property type="entry name" value="HD"/>
</dbReference>
<feature type="compositionally biased region" description="Polar residues" evidence="7">
    <location>
        <begin position="213"/>
        <end position="222"/>
    </location>
</feature>
<dbReference type="PROSITE" id="PS50071">
    <property type="entry name" value="HOMEOBOX_2"/>
    <property type="match status" value="1"/>
</dbReference>
<evidence type="ECO:0000256" key="4">
    <source>
        <dbReference type="ARBA" id="ARBA00023155"/>
    </source>
</evidence>
<dbReference type="OrthoDB" id="5399138at2759"/>
<keyword evidence="5 6" id="KW-0539">Nucleus</keyword>
<dbReference type="PANTHER" id="PTHR11211">
    <property type="entry name" value="IROQUOIS-CLASS HOMEODOMAIN PROTEIN IRX"/>
    <property type="match status" value="1"/>
</dbReference>
<dbReference type="InterPro" id="IPR017970">
    <property type="entry name" value="Homeobox_CS"/>
</dbReference>
<feature type="region of interest" description="Disordered" evidence="7">
    <location>
        <begin position="81"/>
        <end position="122"/>
    </location>
</feature>
<evidence type="ECO:0000313" key="9">
    <source>
        <dbReference type="EMBL" id="TNN14293.1"/>
    </source>
</evidence>
<dbReference type="CDD" id="cd00086">
    <property type="entry name" value="homeodomain"/>
    <property type="match status" value="1"/>
</dbReference>
<feature type="DNA-binding region" description="Homeobox" evidence="6">
    <location>
        <begin position="221"/>
        <end position="283"/>
    </location>
</feature>
<protein>
    <submittedName>
        <fullName evidence="9">Iroquois-class homeodomain protein</fullName>
    </submittedName>
</protein>
<evidence type="ECO:0000259" key="8">
    <source>
        <dbReference type="PROSITE" id="PS50071"/>
    </source>
</evidence>
<dbReference type="GO" id="GO:0000978">
    <property type="term" value="F:RNA polymerase II cis-regulatory region sequence-specific DNA binding"/>
    <property type="evidence" value="ECO:0007669"/>
    <property type="project" value="TreeGrafter"/>
</dbReference>
<feature type="compositionally biased region" description="Acidic residues" evidence="7">
    <location>
        <begin position="296"/>
        <end position="318"/>
    </location>
</feature>
<keyword evidence="3 6" id="KW-0238">DNA-binding</keyword>
<evidence type="ECO:0000256" key="6">
    <source>
        <dbReference type="PROSITE-ProRule" id="PRU00108"/>
    </source>
</evidence>
<dbReference type="Pfam" id="PF05920">
    <property type="entry name" value="Homeobox_KN"/>
    <property type="match status" value="1"/>
</dbReference>
<dbReference type="Proteomes" id="UP000311919">
    <property type="component" value="Unassembled WGS sequence"/>
</dbReference>
<name>A0A4Z2DCR7_SCHJA</name>
<dbReference type="FunFam" id="1.10.10.60:FF:000003">
    <property type="entry name" value="Iroquois-class homeobox protein IRX"/>
    <property type="match status" value="1"/>
</dbReference>
<accession>A0A4Z2DCR7</accession>
<dbReference type="InterPro" id="IPR009057">
    <property type="entry name" value="Homeodomain-like_sf"/>
</dbReference>
<comment type="similarity">
    <text evidence="2">Belongs to the TALE/IRO homeobox family.</text>
</comment>
<dbReference type="EMBL" id="SKCS01000179">
    <property type="protein sequence ID" value="TNN14293.1"/>
    <property type="molecule type" value="Genomic_DNA"/>
</dbReference>
<feature type="region of interest" description="Disordered" evidence="7">
    <location>
        <begin position="203"/>
        <end position="231"/>
    </location>
</feature>
<feature type="compositionally biased region" description="Acidic residues" evidence="7">
    <location>
        <begin position="340"/>
        <end position="371"/>
    </location>
</feature>
<feature type="compositionally biased region" description="Basic residues" evidence="7">
    <location>
        <begin position="793"/>
        <end position="802"/>
    </location>
</feature>
<reference evidence="9 10" key="1">
    <citation type="submission" date="2019-03" db="EMBL/GenBank/DDBJ databases">
        <title>An improved genome assembly of the fluke Schistosoma japonicum.</title>
        <authorList>
            <person name="Hu W."/>
            <person name="Luo F."/>
            <person name="Yin M."/>
            <person name="Mo X."/>
            <person name="Sun C."/>
            <person name="Wu Q."/>
            <person name="Zhu B."/>
            <person name="Xiang M."/>
            <person name="Wang J."/>
            <person name="Wang Y."/>
            <person name="Zhang T."/>
            <person name="Xu B."/>
            <person name="Zheng H."/>
            <person name="Feng Z."/>
        </authorList>
    </citation>
    <scope>NUCLEOTIDE SEQUENCE [LARGE SCALE GENOMIC DNA]</scope>
    <source>
        <strain evidence="9">HuSjv2</strain>
        <tissue evidence="9">Worms</tissue>
    </source>
</reference>
<dbReference type="GO" id="GO:0048468">
    <property type="term" value="P:cell development"/>
    <property type="evidence" value="ECO:0007669"/>
    <property type="project" value="TreeGrafter"/>
</dbReference>